<reference evidence="3 4" key="1">
    <citation type="journal article" date="2019" name="Sci. Rep.">
        <title>Comparative genomics of chytrid fungi reveal insights into the obligate biotrophic and pathogenic lifestyle of Synchytrium endobioticum.</title>
        <authorList>
            <person name="van de Vossenberg B.T.L.H."/>
            <person name="Warris S."/>
            <person name="Nguyen H.D.T."/>
            <person name="van Gent-Pelzer M.P.E."/>
            <person name="Joly D.L."/>
            <person name="van de Geest H.C."/>
            <person name="Bonants P.J.M."/>
            <person name="Smith D.S."/>
            <person name="Levesque C.A."/>
            <person name="van der Lee T.A.J."/>
        </authorList>
    </citation>
    <scope>NUCLEOTIDE SEQUENCE [LARGE SCALE GENOMIC DNA]</scope>
    <source>
        <strain evidence="3 4">MB42</strain>
    </source>
</reference>
<evidence type="ECO:0000313" key="3">
    <source>
        <dbReference type="EMBL" id="TPX41759.1"/>
    </source>
</evidence>
<feature type="compositionally biased region" description="Low complexity" evidence="1">
    <location>
        <begin position="212"/>
        <end position="224"/>
    </location>
</feature>
<sequence>MASAIMSKYLIIVLLLLALLHHGFADPEDTDALLKQRSEALRGVRPMCQEVSKHQKQLGALHQKVFNRLQNSPNEDPAVLISLVVQYMVDVGFTKNHVEPPHAGMSQAELEFRWEALALANYLLPGGIPENYNLICLDLMNRYWNQMTFGSAGALEEEGNVHPDDMQDMMELDNTVEAASLHTGYPGAQEDIYNPGTTSRGADGESRLGMRSSAQFEGSSSSRSSLKRDASGEDPCATEKRQSRRPHLGGW</sequence>
<evidence type="ECO:0000256" key="1">
    <source>
        <dbReference type="SAM" id="MobiDB-lite"/>
    </source>
</evidence>
<organism evidence="3 4">
    <name type="scientific">Synchytrium endobioticum</name>
    <dbReference type="NCBI Taxonomy" id="286115"/>
    <lineage>
        <taxon>Eukaryota</taxon>
        <taxon>Fungi</taxon>
        <taxon>Fungi incertae sedis</taxon>
        <taxon>Chytridiomycota</taxon>
        <taxon>Chytridiomycota incertae sedis</taxon>
        <taxon>Chytridiomycetes</taxon>
        <taxon>Synchytriales</taxon>
        <taxon>Synchytriaceae</taxon>
        <taxon>Synchytrium</taxon>
    </lineage>
</organism>
<proteinExistence type="predicted"/>
<dbReference type="EMBL" id="QEAN01000258">
    <property type="protein sequence ID" value="TPX41759.1"/>
    <property type="molecule type" value="Genomic_DNA"/>
</dbReference>
<feature type="region of interest" description="Disordered" evidence="1">
    <location>
        <begin position="184"/>
        <end position="251"/>
    </location>
</feature>
<name>A0A507CRI9_9FUNG</name>
<accession>A0A507CRI9</accession>
<evidence type="ECO:0008006" key="5">
    <source>
        <dbReference type="Google" id="ProtNLM"/>
    </source>
</evidence>
<evidence type="ECO:0000313" key="4">
    <source>
        <dbReference type="Proteomes" id="UP000317494"/>
    </source>
</evidence>
<dbReference type="Proteomes" id="UP000317494">
    <property type="component" value="Unassembled WGS sequence"/>
</dbReference>
<protein>
    <recommendedName>
        <fullName evidence="5">LisH domain-containing protein</fullName>
    </recommendedName>
</protein>
<dbReference type="AlphaFoldDB" id="A0A507CRI9"/>
<feature type="compositionally biased region" description="Basic residues" evidence="1">
    <location>
        <begin position="242"/>
        <end position="251"/>
    </location>
</feature>
<keyword evidence="4" id="KW-1185">Reference proteome</keyword>
<feature type="chain" id="PRO_5021251518" description="LisH domain-containing protein" evidence="2">
    <location>
        <begin position="26"/>
        <end position="251"/>
    </location>
</feature>
<gene>
    <name evidence="3" type="ORF">SeMB42_g05432</name>
</gene>
<feature type="compositionally biased region" description="Basic and acidic residues" evidence="1">
    <location>
        <begin position="226"/>
        <end position="241"/>
    </location>
</feature>
<feature type="signal peptide" evidence="2">
    <location>
        <begin position="1"/>
        <end position="25"/>
    </location>
</feature>
<dbReference type="VEuPathDB" id="FungiDB:SeMB42_g05432"/>
<keyword evidence="2" id="KW-0732">Signal</keyword>
<comment type="caution">
    <text evidence="3">The sequence shown here is derived from an EMBL/GenBank/DDBJ whole genome shotgun (WGS) entry which is preliminary data.</text>
</comment>
<evidence type="ECO:0000256" key="2">
    <source>
        <dbReference type="SAM" id="SignalP"/>
    </source>
</evidence>